<reference evidence="3" key="1">
    <citation type="submission" date="2023-06" db="EMBL/GenBank/DDBJ databases">
        <title>Genome-scale phylogeny and comparative genomics of the fungal order Sordariales.</title>
        <authorList>
            <consortium name="Lawrence Berkeley National Laboratory"/>
            <person name="Hensen N."/>
            <person name="Bonometti L."/>
            <person name="Westerberg I."/>
            <person name="Brannstrom I.O."/>
            <person name="Guillou S."/>
            <person name="Cros-Aarteil S."/>
            <person name="Calhoun S."/>
            <person name="Haridas S."/>
            <person name="Kuo A."/>
            <person name="Mondo S."/>
            <person name="Pangilinan J."/>
            <person name="Riley R."/>
            <person name="Labutti K."/>
            <person name="Andreopoulos B."/>
            <person name="Lipzen A."/>
            <person name="Chen C."/>
            <person name="Yanf M."/>
            <person name="Daum C."/>
            <person name="Ng V."/>
            <person name="Clum A."/>
            <person name="Steindorff A."/>
            <person name="Ohm R."/>
            <person name="Martin F."/>
            <person name="Silar P."/>
            <person name="Natvig D."/>
            <person name="Lalanne C."/>
            <person name="Gautier V."/>
            <person name="Ament-Velasquez S.L."/>
            <person name="Kruys A."/>
            <person name="Hutchinson M.I."/>
            <person name="Powell A.J."/>
            <person name="Barry K."/>
            <person name="Miller A.N."/>
            <person name="Grigoriev I.V."/>
            <person name="Debuchy R."/>
            <person name="Gladieux P."/>
            <person name="Thoren M.H."/>
            <person name="Johannesson H."/>
        </authorList>
    </citation>
    <scope>NUCLEOTIDE SEQUENCE</scope>
    <source>
        <strain evidence="3">CBS 606.72</strain>
    </source>
</reference>
<feature type="compositionally biased region" description="Low complexity" evidence="2">
    <location>
        <begin position="391"/>
        <end position="409"/>
    </location>
</feature>
<dbReference type="AlphaFoldDB" id="A0AA39WE97"/>
<feature type="region of interest" description="Disordered" evidence="2">
    <location>
        <begin position="376"/>
        <end position="409"/>
    </location>
</feature>
<keyword evidence="4" id="KW-1185">Reference proteome</keyword>
<feature type="compositionally biased region" description="Low complexity" evidence="2">
    <location>
        <begin position="78"/>
        <end position="98"/>
    </location>
</feature>
<name>A0AA39WE97_9PEZI</name>
<gene>
    <name evidence="3" type="ORF">B0T14DRAFT_526867</name>
</gene>
<protein>
    <submittedName>
        <fullName evidence="3">Uncharacterized protein</fullName>
    </submittedName>
</protein>
<evidence type="ECO:0000256" key="1">
    <source>
        <dbReference type="SAM" id="Coils"/>
    </source>
</evidence>
<feature type="coiled-coil region" evidence="1">
    <location>
        <begin position="265"/>
        <end position="334"/>
    </location>
</feature>
<evidence type="ECO:0000313" key="3">
    <source>
        <dbReference type="EMBL" id="KAK0613773.1"/>
    </source>
</evidence>
<accession>A0AA39WE97</accession>
<dbReference type="EMBL" id="JAULSU010000006">
    <property type="protein sequence ID" value="KAK0613773.1"/>
    <property type="molecule type" value="Genomic_DNA"/>
</dbReference>
<feature type="compositionally biased region" description="Low complexity" evidence="2">
    <location>
        <begin position="14"/>
        <end position="58"/>
    </location>
</feature>
<keyword evidence="1" id="KW-0175">Coiled coil</keyword>
<comment type="caution">
    <text evidence="3">The sequence shown here is derived from an EMBL/GenBank/DDBJ whole genome shotgun (WGS) entry which is preliminary data.</text>
</comment>
<evidence type="ECO:0000313" key="4">
    <source>
        <dbReference type="Proteomes" id="UP001175000"/>
    </source>
</evidence>
<sequence>MPNEDSPTDFALDSPSTRPTSASPPIHLNNNKNNKNNSSSSNTITSSDATAHLLTKPLPQTPLPQTPPPHPKRPPPLHQQHSRSPSLPSPLSMSLHHLGIGTPSPLLRQFSTFSPPPTWGSPPRLGISLTAAKSDHHDELLSGELSPSLPDMEPEFDADDDLTRDSKDVLVQRLGDLMRRIKGTGSVEGLEELHAKVDEMEGVLSSGKGVRLGIVRDGEVLPGLGREGVDGGSRGELLLRAVGETEDEALSSEKIDSLDLTVEVVVEAERLNAELVKLAEKLRARKEESDHIQAMLVERVEAAAAHIMELEAQIAELEDEIGGNESDLRHLRIELRAVETLCHEFVPPEADPDLVQSIENWKTDWAMLRERMSAKKKSRRLRHGEDGEGGSTILSPSISSMSILGSPLK</sequence>
<proteinExistence type="predicted"/>
<feature type="region of interest" description="Disordered" evidence="2">
    <location>
        <begin position="1"/>
        <end position="100"/>
    </location>
</feature>
<evidence type="ECO:0000256" key="2">
    <source>
        <dbReference type="SAM" id="MobiDB-lite"/>
    </source>
</evidence>
<organism evidence="3 4">
    <name type="scientific">Immersiella caudata</name>
    <dbReference type="NCBI Taxonomy" id="314043"/>
    <lineage>
        <taxon>Eukaryota</taxon>
        <taxon>Fungi</taxon>
        <taxon>Dikarya</taxon>
        <taxon>Ascomycota</taxon>
        <taxon>Pezizomycotina</taxon>
        <taxon>Sordariomycetes</taxon>
        <taxon>Sordariomycetidae</taxon>
        <taxon>Sordariales</taxon>
        <taxon>Lasiosphaeriaceae</taxon>
        <taxon>Immersiella</taxon>
    </lineage>
</organism>
<feature type="compositionally biased region" description="Pro residues" evidence="2">
    <location>
        <begin position="59"/>
        <end position="69"/>
    </location>
</feature>
<dbReference type="Proteomes" id="UP001175000">
    <property type="component" value="Unassembled WGS sequence"/>
</dbReference>